<dbReference type="InterPro" id="IPR050922">
    <property type="entry name" value="LytR/CpsA/Psr_CW_biosynth"/>
</dbReference>
<proteinExistence type="inferred from homology"/>
<dbReference type="Gene3D" id="3.40.630.190">
    <property type="entry name" value="LCP protein"/>
    <property type="match status" value="1"/>
</dbReference>
<dbReference type="OrthoDB" id="27330at2"/>
<dbReference type="GO" id="GO:0006260">
    <property type="term" value="P:DNA replication"/>
    <property type="evidence" value="ECO:0007669"/>
    <property type="project" value="InterPro"/>
</dbReference>
<protein>
    <submittedName>
        <fullName evidence="5">LytR family transcriptional regulator</fullName>
    </submittedName>
</protein>
<organism evidence="5 6">
    <name type="scientific">Streptococcus pluranimalium</name>
    <dbReference type="NCBI Taxonomy" id="82348"/>
    <lineage>
        <taxon>Bacteria</taxon>
        <taxon>Bacillati</taxon>
        <taxon>Bacillota</taxon>
        <taxon>Bacilli</taxon>
        <taxon>Lactobacillales</taxon>
        <taxon>Streptococcaceae</taxon>
        <taxon>Streptococcus</taxon>
    </lineage>
</organism>
<dbReference type="KEGG" id="splr:C0J00_05630"/>
<dbReference type="NCBIfam" id="TIGR00350">
    <property type="entry name" value="lytR_cpsA_psr"/>
    <property type="match status" value="1"/>
</dbReference>
<evidence type="ECO:0000259" key="3">
    <source>
        <dbReference type="Pfam" id="PF02916"/>
    </source>
</evidence>
<feature type="domain" description="Cell envelope-related transcriptional attenuator" evidence="4">
    <location>
        <begin position="250"/>
        <end position="396"/>
    </location>
</feature>
<feature type="transmembrane region" description="Helical" evidence="2">
    <location>
        <begin position="21"/>
        <end position="42"/>
    </location>
</feature>
<accession>A0A2L0D464</accession>
<keyword evidence="2" id="KW-0472">Membrane</keyword>
<dbReference type="GeneID" id="98393388"/>
<keyword evidence="6" id="KW-1185">Reference proteome</keyword>
<dbReference type="EMBL" id="CP025536">
    <property type="protein sequence ID" value="AUW96622.1"/>
    <property type="molecule type" value="Genomic_DNA"/>
</dbReference>
<dbReference type="Pfam" id="PF02916">
    <property type="entry name" value="DNA_PPF"/>
    <property type="match status" value="1"/>
</dbReference>
<comment type="similarity">
    <text evidence="1">Belongs to the LytR/CpsA/Psr (LCP) family.</text>
</comment>
<name>A0A2L0D464_9STRE</name>
<gene>
    <name evidence="5" type="ORF">C0J00_05630</name>
</gene>
<dbReference type="InterPro" id="IPR004474">
    <property type="entry name" value="LytR_CpsA_psr"/>
</dbReference>
<keyword evidence="2" id="KW-0812">Transmembrane</keyword>
<evidence type="ECO:0000313" key="5">
    <source>
        <dbReference type="EMBL" id="AUW96622.1"/>
    </source>
</evidence>
<feature type="transmembrane region" description="Helical" evidence="2">
    <location>
        <begin position="79"/>
        <end position="97"/>
    </location>
</feature>
<dbReference type="SUPFAM" id="SSF53850">
    <property type="entry name" value="Periplasmic binding protein-like II"/>
    <property type="match status" value="1"/>
</dbReference>
<evidence type="ECO:0000259" key="4">
    <source>
        <dbReference type="Pfam" id="PF03816"/>
    </source>
</evidence>
<dbReference type="PANTHER" id="PTHR33392">
    <property type="entry name" value="POLYISOPRENYL-TEICHOIC ACID--PEPTIDOGLYCAN TEICHOIC ACID TRANSFERASE TAGU"/>
    <property type="match status" value="1"/>
</dbReference>
<feature type="domain" description="DNA polymerase processivity factor" evidence="3">
    <location>
        <begin position="77"/>
        <end position="189"/>
    </location>
</feature>
<evidence type="ECO:0000256" key="2">
    <source>
        <dbReference type="SAM" id="Phobius"/>
    </source>
</evidence>
<reference evidence="5 6" key="1">
    <citation type="submission" date="2017-12" db="EMBL/GenBank/DDBJ databases">
        <authorList>
            <person name="Hurst M.R.H."/>
        </authorList>
    </citation>
    <scope>NUCLEOTIDE SEQUENCE [LARGE SCALE GENOMIC DNA]</scope>
    <source>
        <strain evidence="5 6">TH11417</strain>
    </source>
</reference>
<sequence length="488" mass="54225">MSKHHRSKKRGTQTKKRYWQVADGFLIALFTIIATLTTYLVMSHHILNVKGLNWLMVIAFVVILAVATFFVLSKKLLKTIAVLLVVFSLLTGVFLYLTKTTLDATKRINESSFYSQVDMSVVVHKDSAINNLSEVTTLEAPTTSDKSNVEALLKQIKMDKGIEPSVQKVDSYQSAYAAIKGDTNKAMVMNSAYVSLLEQEDDSFRDNVRTLYTYTVRKEAEKQLKPKNEDVLNLYVSGIDTYGPINNVSRSDVNIIMTINFKTKKVLLTTTPRDSYVKIPDGGANQYDKLTHAGIYGVETSEKTLENLYDIEIDYYARINFNSFMNLIDVLGGVDVINDQAFTSRHGNFDFPVGKVTLTSEKALGFVRERYSLAGGDNDRGKNQEKVIAAIINKLSSINTITKFSSVLDGVSNSVQTNMPSEMMMDIANKQIESGGHYTVISQDVTGKGSTGELPSYAMPNSQLYMYSLDDTSVSTAKAAIQEVMEGK</sequence>
<dbReference type="PANTHER" id="PTHR33392:SF6">
    <property type="entry name" value="POLYISOPRENYL-TEICHOIC ACID--PEPTIDOGLYCAN TEICHOIC ACID TRANSFERASE TAGU"/>
    <property type="match status" value="1"/>
</dbReference>
<dbReference type="Proteomes" id="UP000238956">
    <property type="component" value="Chromosome"/>
</dbReference>
<dbReference type="InterPro" id="IPR004190">
    <property type="entry name" value="DNA_pol_proc_fac"/>
</dbReference>
<keyword evidence="2" id="KW-1133">Transmembrane helix</keyword>
<dbReference type="AlphaFoldDB" id="A0A2L0D464"/>
<dbReference type="Gene3D" id="3.40.190.10">
    <property type="entry name" value="Periplasmic binding protein-like II"/>
    <property type="match status" value="1"/>
</dbReference>
<evidence type="ECO:0000256" key="1">
    <source>
        <dbReference type="ARBA" id="ARBA00006068"/>
    </source>
</evidence>
<reference evidence="5 6" key="2">
    <citation type="submission" date="2018-02" db="EMBL/GenBank/DDBJ databases">
        <title>Whole genome sequencing analysis of Streptococcus pluranimalium isolated from cattle infected mastitis in China.</title>
        <authorList>
            <person name="Zhang J.-R."/>
            <person name="Hu G.-Z."/>
        </authorList>
    </citation>
    <scope>NUCLEOTIDE SEQUENCE [LARGE SCALE GENOMIC DNA]</scope>
    <source>
        <strain evidence="5 6">TH11417</strain>
    </source>
</reference>
<evidence type="ECO:0000313" key="6">
    <source>
        <dbReference type="Proteomes" id="UP000238956"/>
    </source>
</evidence>
<feature type="transmembrane region" description="Helical" evidence="2">
    <location>
        <begin position="54"/>
        <end position="72"/>
    </location>
</feature>
<dbReference type="Pfam" id="PF03816">
    <property type="entry name" value="LytR_cpsA_psr"/>
    <property type="match status" value="1"/>
</dbReference>
<dbReference type="RefSeq" id="WP_104967949.1">
    <property type="nucleotide sequence ID" value="NZ_CP025536.1"/>
</dbReference>